<dbReference type="AlphaFoldDB" id="A0A7W3NGD4"/>
<name>A0A7W3NGD4_PRIAR</name>
<comment type="caution">
    <text evidence="1">The sequence shown here is derived from an EMBL/GenBank/DDBJ whole genome shotgun (WGS) entry which is preliminary data.</text>
</comment>
<gene>
    <name evidence="1" type="ORF">HNP21_005660</name>
</gene>
<protein>
    <submittedName>
        <fullName evidence="1">Uncharacterized protein</fullName>
    </submittedName>
</protein>
<dbReference type="EMBL" id="JACJHT010000013">
    <property type="protein sequence ID" value="MBA9042525.1"/>
    <property type="molecule type" value="Genomic_DNA"/>
</dbReference>
<evidence type="ECO:0000313" key="1">
    <source>
        <dbReference type="EMBL" id="MBA9042525.1"/>
    </source>
</evidence>
<sequence>MIEIPPPNSCTSELANLLQKHGAGKQCYALSFNGDIDGKNYLYLLL</sequence>
<dbReference type="GeneID" id="70534081"/>
<accession>A0A7W3NGD4</accession>
<evidence type="ECO:0000313" key="2">
    <source>
        <dbReference type="Proteomes" id="UP000543174"/>
    </source>
</evidence>
<dbReference type="RefSeq" id="WP_236658127.1">
    <property type="nucleotide sequence ID" value="NZ_JACJHT010000013.1"/>
</dbReference>
<proteinExistence type="predicted"/>
<dbReference type="Proteomes" id="UP000543174">
    <property type="component" value="Unassembled WGS sequence"/>
</dbReference>
<organism evidence="1 2">
    <name type="scientific">Priestia aryabhattai</name>
    <name type="common">Bacillus aryabhattai</name>
    <dbReference type="NCBI Taxonomy" id="412384"/>
    <lineage>
        <taxon>Bacteria</taxon>
        <taxon>Bacillati</taxon>
        <taxon>Bacillota</taxon>
        <taxon>Bacilli</taxon>
        <taxon>Bacillales</taxon>
        <taxon>Bacillaceae</taxon>
        <taxon>Priestia</taxon>
    </lineage>
</organism>
<reference evidence="1" key="1">
    <citation type="submission" date="2020-08" db="EMBL/GenBank/DDBJ databases">
        <title>Functional genomics of gut bacteria from endangered species of beetles.</title>
        <authorList>
            <person name="Carlos-Shanley C."/>
        </authorList>
    </citation>
    <scope>NUCLEOTIDE SEQUENCE [LARGE SCALE GENOMIC DNA]</scope>
    <source>
        <strain evidence="1">S00060</strain>
    </source>
</reference>
<keyword evidence="2" id="KW-1185">Reference proteome</keyword>